<dbReference type="SUPFAM" id="SSF50129">
    <property type="entry name" value="GroES-like"/>
    <property type="match status" value="1"/>
</dbReference>
<gene>
    <name evidence="2" type="primary">LOC109471328</name>
</gene>
<evidence type="ECO:0000313" key="1">
    <source>
        <dbReference type="Proteomes" id="UP000515135"/>
    </source>
</evidence>
<dbReference type="AlphaFoldDB" id="A0A6P4YAT1"/>
<reference evidence="2" key="1">
    <citation type="submission" date="2025-08" db="UniProtKB">
        <authorList>
            <consortium name="RefSeq"/>
        </authorList>
    </citation>
    <scope>IDENTIFICATION</scope>
    <source>
        <tissue evidence="2">Gonad</tissue>
    </source>
</reference>
<keyword evidence="1" id="KW-1185">Reference proteome</keyword>
<dbReference type="KEGG" id="bbel:109471328"/>
<evidence type="ECO:0000313" key="2">
    <source>
        <dbReference type="RefSeq" id="XP_019626175.1"/>
    </source>
</evidence>
<dbReference type="Proteomes" id="UP000515135">
    <property type="component" value="Unplaced"/>
</dbReference>
<sequence length="98" mass="11045">MKDQGRVACCGSISTYNNPEQKGQYVFETVVFKRLKLQGFFGAQYEKDWPEAATQVAKWILEGKVQYKEHVTSGFEETPQALIDVLTGRNTGKAIVKI</sequence>
<organism evidence="1 2">
    <name type="scientific">Branchiostoma belcheri</name>
    <name type="common">Amphioxus</name>
    <dbReference type="NCBI Taxonomy" id="7741"/>
    <lineage>
        <taxon>Eukaryota</taxon>
        <taxon>Metazoa</taxon>
        <taxon>Chordata</taxon>
        <taxon>Cephalochordata</taxon>
        <taxon>Leptocardii</taxon>
        <taxon>Amphioxiformes</taxon>
        <taxon>Branchiostomatidae</taxon>
        <taxon>Branchiostoma</taxon>
    </lineage>
</organism>
<name>A0A6P4YAT1_BRABE</name>
<dbReference type="RefSeq" id="XP_019626175.1">
    <property type="nucleotide sequence ID" value="XM_019770616.1"/>
</dbReference>
<dbReference type="PANTHER" id="PTHR43205:SF7">
    <property type="entry name" value="PROSTAGLANDIN REDUCTASE 1"/>
    <property type="match status" value="1"/>
</dbReference>
<protein>
    <submittedName>
        <fullName evidence="2">Prostaglandin reductase 1-like</fullName>
    </submittedName>
</protein>
<dbReference type="PANTHER" id="PTHR43205">
    <property type="entry name" value="PROSTAGLANDIN REDUCTASE"/>
    <property type="match status" value="1"/>
</dbReference>
<dbReference type="GO" id="GO:0006693">
    <property type="term" value="P:prostaglandin metabolic process"/>
    <property type="evidence" value="ECO:0007669"/>
    <property type="project" value="TreeGrafter"/>
</dbReference>
<dbReference type="GO" id="GO:0047522">
    <property type="term" value="F:15-oxoprostaglandin 13-reductase [NAD(P)+] activity"/>
    <property type="evidence" value="ECO:0007669"/>
    <property type="project" value="TreeGrafter"/>
</dbReference>
<accession>A0A6P4YAT1</accession>
<dbReference type="OrthoDB" id="809632at2759"/>
<dbReference type="InterPro" id="IPR045010">
    <property type="entry name" value="MDR_fam"/>
</dbReference>
<proteinExistence type="predicted"/>
<dbReference type="Gene3D" id="3.90.180.10">
    <property type="entry name" value="Medium-chain alcohol dehydrogenases, catalytic domain"/>
    <property type="match status" value="1"/>
</dbReference>
<dbReference type="InterPro" id="IPR011032">
    <property type="entry name" value="GroES-like_sf"/>
</dbReference>
<dbReference type="GeneID" id="109471328"/>
<dbReference type="Gene3D" id="3.40.50.720">
    <property type="entry name" value="NAD(P)-binding Rossmann-like Domain"/>
    <property type="match status" value="1"/>
</dbReference>